<keyword evidence="2" id="KW-0808">Transferase</keyword>
<evidence type="ECO:0000256" key="1">
    <source>
        <dbReference type="ARBA" id="ARBA00022603"/>
    </source>
</evidence>
<evidence type="ECO:0000256" key="2">
    <source>
        <dbReference type="ARBA" id="ARBA00022679"/>
    </source>
</evidence>
<organism evidence="6 7">
    <name type="scientific">Cryptolaemus montrouzieri</name>
    <dbReference type="NCBI Taxonomy" id="559131"/>
    <lineage>
        <taxon>Eukaryota</taxon>
        <taxon>Metazoa</taxon>
        <taxon>Ecdysozoa</taxon>
        <taxon>Arthropoda</taxon>
        <taxon>Hexapoda</taxon>
        <taxon>Insecta</taxon>
        <taxon>Pterygota</taxon>
        <taxon>Neoptera</taxon>
        <taxon>Endopterygota</taxon>
        <taxon>Coleoptera</taxon>
        <taxon>Polyphaga</taxon>
        <taxon>Cucujiformia</taxon>
        <taxon>Coccinelloidea</taxon>
        <taxon>Coccinellidae</taxon>
        <taxon>Scymninae</taxon>
        <taxon>Scymnini</taxon>
        <taxon>Cryptolaemus</taxon>
    </lineage>
</organism>
<evidence type="ECO:0000256" key="4">
    <source>
        <dbReference type="SAM" id="MobiDB-lite"/>
    </source>
</evidence>
<comment type="caution">
    <text evidence="6">The sequence shown here is derived from an EMBL/GenBank/DDBJ whole genome shotgun (WGS) entry which is preliminary data.</text>
</comment>
<dbReference type="EMBL" id="JABFTP020000001">
    <property type="protein sequence ID" value="KAL3267018.1"/>
    <property type="molecule type" value="Genomic_DNA"/>
</dbReference>
<feature type="region of interest" description="Disordered" evidence="4">
    <location>
        <begin position="563"/>
        <end position="708"/>
    </location>
</feature>
<feature type="compositionally biased region" description="Low complexity" evidence="4">
    <location>
        <begin position="173"/>
        <end position="182"/>
    </location>
</feature>
<feature type="compositionally biased region" description="Polar residues" evidence="4">
    <location>
        <begin position="193"/>
        <end position="205"/>
    </location>
</feature>
<dbReference type="SUPFAM" id="SSF53335">
    <property type="entry name" value="S-adenosyl-L-methionine-dependent methyltransferases"/>
    <property type="match status" value="1"/>
</dbReference>
<feature type="compositionally biased region" description="Basic and acidic residues" evidence="4">
    <location>
        <begin position="1164"/>
        <end position="1184"/>
    </location>
</feature>
<dbReference type="InterPro" id="IPR051422">
    <property type="entry name" value="AlkB_tRNA_MeTrf/Diox"/>
</dbReference>
<keyword evidence="7" id="KW-1185">Reference proteome</keyword>
<feature type="compositionally biased region" description="Low complexity" evidence="4">
    <location>
        <begin position="642"/>
        <end position="655"/>
    </location>
</feature>
<feature type="region of interest" description="Disordered" evidence="4">
    <location>
        <begin position="1155"/>
        <end position="1196"/>
    </location>
</feature>
<keyword evidence="3" id="KW-0175">Coiled coil</keyword>
<feature type="region of interest" description="Disordered" evidence="4">
    <location>
        <begin position="173"/>
        <end position="239"/>
    </location>
</feature>
<accession>A0ABD2MKY0</accession>
<dbReference type="PANTHER" id="PTHR13069">
    <property type="entry name" value="ALKYLATED DNA REPAIR PROTEIN ALKB HOMOLOG 8"/>
    <property type="match status" value="1"/>
</dbReference>
<protein>
    <recommendedName>
        <fullName evidence="5">Methyltransferase type 11 domain-containing protein</fullName>
    </recommendedName>
</protein>
<evidence type="ECO:0000313" key="7">
    <source>
        <dbReference type="Proteomes" id="UP001516400"/>
    </source>
</evidence>
<dbReference type="FunFam" id="3.40.50.150:FF:000195">
    <property type="entry name" value="Methyltransferase domain containing protein"/>
    <property type="match status" value="1"/>
</dbReference>
<feature type="compositionally biased region" description="Polar residues" evidence="4">
    <location>
        <begin position="691"/>
        <end position="702"/>
    </location>
</feature>
<dbReference type="CDD" id="cd02440">
    <property type="entry name" value="AdoMet_MTases"/>
    <property type="match status" value="1"/>
</dbReference>
<dbReference type="GO" id="GO:0006400">
    <property type="term" value="P:tRNA modification"/>
    <property type="evidence" value="ECO:0007669"/>
    <property type="project" value="UniProtKB-ARBA"/>
</dbReference>
<dbReference type="Proteomes" id="UP001516400">
    <property type="component" value="Unassembled WGS sequence"/>
</dbReference>
<proteinExistence type="predicted"/>
<dbReference type="Pfam" id="PF08241">
    <property type="entry name" value="Methyltransf_11"/>
    <property type="match status" value="1"/>
</dbReference>
<dbReference type="PANTHER" id="PTHR13069:SF37">
    <property type="entry name" value="FIRE DANCER"/>
    <property type="match status" value="1"/>
</dbReference>
<feature type="compositionally biased region" description="Polar residues" evidence="4">
    <location>
        <begin position="656"/>
        <end position="675"/>
    </location>
</feature>
<dbReference type="InterPro" id="IPR029063">
    <property type="entry name" value="SAM-dependent_MTases_sf"/>
</dbReference>
<keyword evidence="1" id="KW-0489">Methyltransferase</keyword>
<sequence length="1310" mass="147019">MSLDERVARSVALENAYVHDVYEQFYDNPHSRPWPKVKTFLENLEPGSIVCDVGCGNGKYLNVNNSIFNIGGDKSRRLITVAREKDNEVIILDNLSLPFRDSSLDAVISIAVVHHLATTERRINAIRELARVLRIGGRIIISVWAMEQSHRKFESQDVLVPWRRPKNLLDTPSLELTSATSTSEEDGCLPYNAYTQTSDTESSKSFKSKITLKRRNRRQKGINPGRHSSPSSSSLSSPNETCYSFVRRAIQRLAGGRRVSMHKPWFLESWTACHKESSSKRPKSSSKLVIEKLELCTMLMINHLYRFDPGGIPFCECCDCMENIQDIPIELRRIDDEIVVVGQRRKTFPSSQLINDLPTGGFKSRSLTNIKTVENNNTITTMLNEEFLNNVKDEENTELIKEVVEPEVTEEVSGRHLSKPKLVKQKQSICEEDADEALDQPTDMTNITRTHSSLLKTLHLTNRRSSVPKQRSLNEELMSDRVQERERVRQNIQKQVSLNEELIYQRHTFESFKDSILSVSSSKRFQLIKTGFTNKIRNSTTNIEKVTGQSLRNGFARMFQNWKSSEGSTPLTPKDILDPKGGTIVITEDGVQKDSSQKESIERRSSKEDGSDSSKDSSLQSDTSVDSEDSFASVIFVPKSNPMSPTPLSSDPTSPKIKTSSMPTSPKIRQSSCPTSPRIKQMPLTIYPLTKQLSSPKPTTKQEFLEKPFLGEKDLVPMKKPPERCKPLAQKYAVVQIPEFKKTPTRSVQISNSCNTPINQATKCQIISSNQETEEEDKTCGTRSERLKKIRDMLNQSPGFGIKANKSNFPLIRHSSVTNGKISAEPLPKLVSLELFNPETDDKDSDSSAISSPDSVDSIVSVKSDQKKPPEENKFKFPTYKNTKQNKLLEAAAGVASSLDEAVTKVIKTSPKLSKRQVRTTDVMSIIKRSYSFETTPLVSNDECINLWREDGNVHLKDFAEKLSEKLLKEIDEYQEKTKRHLDNTSLENINDPYIHRLSNELDDLSKLSAEIKKQNEYLAKLSESESSFNRCAVCKNYDCKCGFNRKSRTKAANATRKGTDTVPDEKSKNSTDNIKLDSLKMSHTNESCEKDRCTPEKTSASSDSDNVLKFSCKNFVKLGNSTDSCDSEKGSSTTSMVSMISSTAVSMNLLSESSIDSMSSERTNTEFLERGDELSSSGRDSHEGSTASLASATESAIVPARSGGCKNQFKRDKRITSSASSLESSAKKMPNCAKGKILDSNSFSGTSQESLISENMGGEITYHRYYHVFKEGELDQLIEKYVENLHIISSYYDHASWCIVAEKVQVWTI</sequence>
<dbReference type="GO" id="GO:0032259">
    <property type="term" value="P:methylation"/>
    <property type="evidence" value="ECO:0007669"/>
    <property type="project" value="UniProtKB-KW"/>
</dbReference>
<feature type="compositionally biased region" description="Basic and acidic residues" evidence="4">
    <location>
        <begin position="1058"/>
        <end position="1081"/>
    </location>
</feature>
<evidence type="ECO:0000259" key="5">
    <source>
        <dbReference type="Pfam" id="PF08241"/>
    </source>
</evidence>
<feature type="compositionally biased region" description="Basic residues" evidence="4">
    <location>
        <begin position="206"/>
        <end position="220"/>
    </location>
</feature>
<feature type="region of interest" description="Disordered" evidence="4">
    <location>
        <begin position="838"/>
        <end position="875"/>
    </location>
</feature>
<evidence type="ECO:0000256" key="3">
    <source>
        <dbReference type="SAM" id="Coils"/>
    </source>
</evidence>
<reference evidence="6 7" key="1">
    <citation type="journal article" date="2021" name="BMC Biol.">
        <title>Horizontally acquired antibacterial genes associated with adaptive radiation of ladybird beetles.</title>
        <authorList>
            <person name="Li H.S."/>
            <person name="Tang X.F."/>
            <person name="Huang Y.H."/>
            <person name="Xu Z.Y."/>
            <person name="Chen M.L."/>
            <person name="Du X.Y."/>
            <person name="Qiu B.Y."/>
            <person name="Chen P.T."/>
            <person name="Zhang W."/>
            <person name="Slipinski A."/>
            <person name="Escalona H.E."/>
            <person name="Waterhouse R.M."/>
            <person name="Zwick A."/>
            <person name="Pang H."/>
        </authorList>
    </citation>
    <scope>NUCLEOTIDE SEQUENCE [LARGE SCALE GENOMIC DNA]</scope>
    <source>
        <strain evidence="6">SYSU2018</strain>
    </source>
</reference>
<feature type="compositionally biased region" description="Low complexity" evidence="4">
    <location>
        <begin position="228"/>
        <end position="238"/>
    </location>
</feature>
<evidence type="ECO:0000313" key="6">
    <source>
        <dbReference type="EMBL" id="KAL3267018.1"/>
    </source>
</evidence>
<dbReference type="Gene3D" id="3.40.50.150">
    <property type="entry name" value="Vaccinia Virus protein VP39"/>
    <property type="match status" value="2"/>
</dbReference>
<feature type="coiled-coil region" evidence="3">
    <location>
        <begin position="957"/>
        <end position="1025"/>
    </location>
</feature>
<gene>
    <name evidence="6" type="ORF">HHI36_011165</name>
</gene>
<feature type="compositionally biased region" description="Low complexity" evidence="4">
    <location>
        <begin position="847"/>
        <end position="863"/>
    </location>
</feature>
<feature type="domain" description="Methyltransferase type 11" evidence="5">
    <location>
        <begin position="52"/>
        <end position="141"/>
    </location>
</feature>
<feature type="compositionally biased region" description="Basic and acidic residues" evidence="4">
    <location>
        <begin position="590"/>
        <end position="615"/>
    </location>
</feature>
<feature type="compositionally biased region" description="Low complexity" evidence="4">
    <location>
        <begin position="1186"/>
        <end position="1196"/>
    </location>
</feature>
<feature type="region of interest" description="Disordered" evidence="4">
    <location>
        <begin position="1053"/>
        <end position="1081"/>
    </location>
</feature>
<name>A0ABD2MKY0_9CUCU</name>
<feature type="compositionally biased region" description="Basic and acidic residues" evidence="4">
    <location>
        <begin position="864"/>
        <end position="875"/>
    </location>
</feature>
<dbReference type="InterPro" id="IPR013216">
    <property type="entry name" value="Methyltransf_11"/>
</dbReference>
<dbReference type="GO" id="GO:0008175">
    <property type="term" value="F:tRNA methyltransferase activity"/>
    <property type="evidence" value="ECO:0007669"/>
    <property type="project" value="UniProtKB-ARBA"/>
</dbReference>